<dbReference type="InterPro" id="IPR002775">
    <property type="entry name" value="DNA/RNA-bd_Alba-like"/>
</dbReference>
<protein>
    <recommendedName>
        <fullName evidence="2">DNA/RNA-binding protein Alba-like domain-containing protein</fullName>
    </recommendedName>
</protein>
<dbReference type="GO" id="GO:0003676">
    <property type="term" value="F:nucleic acid binding"/>
    <property type="evidence" value="ECO:0007669"/>
    <property type="project" value="InterPro"/>
</dbReference>
<dbReference type="EMBL" id="UNSH01000086">
    <property type="protein sequence ID" value="SZF05810.1"/>
    <property type="molecule type" value="Genomic_DNA"/>
</dbReference>
<gene>
    <name evidence="3" type="ORF">BLGHR1_16613</name>
</gene>
<dbReference type="VEuPathDB" id="FungiDB:BLGHR1_16613"/>
<proteinExistence type="predicted"/>
<feature type="domain" description="DNA/RNA-binding protein Alba-like" evidence="2">
    <location>
        <begin position="90"/>
        <end position="162"/>
    </location>
</feature>
<evidence type="ECO:0000256" key="1">
    <source>
        <dbReference type="SAM" id="MobiDB-lite"/>
    </source>
</evidence>
<evidence type="ECO:0000313" key="3">
    <source>
        <dbReference type="EMBL" id="SZF05810.1"/>
    </source>
</evidence>
<accession>A0A383V2D8</accession>
<sequence length="242" mass="26616">MPLKEQNKLKLPAKRKHQQVAQDEPVAAILSSSSSTSNPVKKPRLNATLSDLPPQSAATANQATPSVEPTKPDSASLGPPTLDKQYELHTFSVLSSSKICTRVTQILAILSSPLAAQGSKNKLVLLHARPTAAGKLISIVEILKREISGSTNGQWFQYNELDKVLTEDTTSRSKKSFSDVKKDTTKSAENKEGICFEVMKTPYERSIESNPKIRTDLTLRIYLSRVRIESLKKICGEQTSKI</sequence>
<evidence type="ECO:0000259" key="2">
    <source>
        <dbReference type="Pfam" id="PF01918"/>
    </source>
</evidence>
<feature type="region of interest" description="Disordered" evidence="1">
    <location>
        <begin position="1"/>
        <end position="80"/>
    </location>
</feature>
<dbReference type="Proteomes" id="UP000275772">
    <property type="component" value="Unassembled WGS sequence"/>
</dbReference>
<organism evidence="3 4">
    <name type="scientific">Blumeria hordei</name>
    <name type="common">Barley powdery mildew</name>
    <name type="synonym">Blumeria graminis f. sp. hordei</name>
    <dbReference type="NCBI Taxonomy" id="2867405"/>
    <lineage>
        <taxon>Eukaryota</taxon>
        <taxon>Fungi</taxon>
        <taxon>Dikarya</taxon>
        <taxon>Ascomycota</taxon>
        <taxon>Pezizomycotina</taxon>
        <taxon>Leotiomycetes</taxon>
        <taxon>Erysiphales</taxon>
        <taxon>Erysiphaceae</taxon>
        <taxon>Blumeria</taxon>
    </lineage>
</organism>
<reference evidence="3 4" key="1">
    <citation type="submission" date="2017-11" db="EMBL/GenBank/DDBJ databases">
        <authorList>
            <person name="Kracher B."/>
        </authorList>
    </citation>
    <scope>NUCLEOTIDE SEQUENCE [LARGE SCALE GENOMIC DNA]</scope>
    <source>
        <strain evidence="3 4">RACE1</strain>
    </source>
</reference>
<dbReference type="Pfam" id="PF01918">
    <property type="entry name" value="Alba"/>
    <property type="match status" value="1"/>
</dbReference>
<name>A0A383V2D8_BLUHO</name>
<dbReference type="AlphaFoldDB" id="A0A383V2D8"/>
<feature type="compositionally biased region" description="Polar residues" evidence="1">
    <location>
        <begin position="56"/>
        <end position="67"/>
    </location>
</feature>
<evidence type="ECO:0000313" key="4">
    <source>
        <dbReference type="Proteomes" id="UP000275772"/>
    </source>
</evidence>